<proteinExistence type="predicted"/>
<reference evidence="2" key="1">
    <citation type="submission" date="2021-02" db="EMBL/GenBank/DDBJ databases">
        <authorList>
            <person name="Dougan E. K."/>
            <person name="Rhodes N."/>
            <person name="Thang M."/>
            <person name="Chan C."/>
        </authorList>
    </citation>
    <scope>NUCLEOTIDE SEQUENCE</scope>
</reference>
<protein>
    <submittedName>
        <fullName evidence="2">Uncharacterized protein</fullName>
    </submittedName>
</protein>
<feature type="non-terminal residue" evidence="2">
    <location>
        <position position="400"/>
    </location>
</feature>
<dbReference type="Proteomes" id="UP000626109">
    <property type="component" value="Unassembled WGS sequence"/>
</dbReference>
<accession>A0A813IJC9</accession>
<feature type="region of interest" description="Disordered" evidence="1">
    <location>
        <begin position="378"/>
        <end position="400"/>
    </location>
</feature>
<sequence length="400" mass="42877">MAMRAECAELREELMMASSAASSCSTAPPFAAGADGTVPAAMRLLQELGAAAKGSSELRECAAREATLRAEWIAAVQSQQQRDQVIEREEEEALLHLQCAGLRKRLTAGQPGSLEEEAAAVLRKHLAASELAEMRLECCQLREEVAVRRTAAAQPESDGLRLQVPSSKAQLDLEELQELQELRHECSRLRSRMAAMSRGRRALEQRVGALCGEASGKDGQRREVAQLLAEAFGGAPGEAFRQQWRSFCDSIDAAAVVLPASVADHMAALEALQQSVEDDDVEEGAKRVLPQEVAASPEEESQSEATIVLAKVAPARQRTARGSSQSVDDLRASSVPQAAAQGSRPVVWQPEPLISPVSSVCRLPLAELQSTVQAANVPATEEAMKEATEEATVGRLQATE</sequence>
<evidence type="ECO:0000313" key="2">
    <source>
        <dbReference type="EMBL" id="CAE8650329.1"/>
    </source>
</evidence>
<dbReference type="PROSITE" id="PS51257">
    <property type="entry name" value="PROKAR_LIPOPROTEIN"/>
    <property type="match status" value="1"/>
</dbReference>
<feature type="region of interest" description="Disordered" evidence="1">
    <location>
        <begin position="318"/>
        <end position="343"/>
    </location>
</feature>
<name>A0A813IJC9_POLGL</name>
<organism evidence="2 3">
    <name type="scientific">Polarella glacialis</name>
    <name type="common">Dinoflagellate</name>
    <dbReference type="NCBI Taxonomy" id="89957"/>
    <lineage>
        <taxon>Eukaryota</taxon>
        <taxon>Sar</taxon>
        <taxon>Alveolata</taxon>
        <taxon>Dinophyceae</taxon>
        <taxon>Suessiales</taxon>
        <taxon>Suessiaceae</taxon>
        <taxon>Polarella</taxon>
    </lineage>
</organism>
<evidence type="ECO:0000256" key="1">
    <source>
        <dbReference type="SAM" id="MobiDB-lite"/>
    </source>
</evidence>
<gene>
    <name evidence="2" type="ORF">PGLA2088_LOCUS8186</name>
</gene>
<evidence type="ECO:0000313" key="3">
    <source>
        <dbReference type="Proteomes" id="UP000626109"/>
    </source>
</evidence>
<dbReference type="EMBL" id="CAJNNW010008759">
    <property type="protein sequence ID" value="CAE8650329.1"/>
    <property type="molecule type" value="Genomic_DNA"/>
</dbReference>
<dbReference type="AlphaFoldDB" id="A0A813IJC9"/>
<comment type="caution">
    <text evidence="2">The sequence shown here is derived from an EMBL/GenBank/DDBJ whole genome shotgun (WGS) entry which is preliminary data.</text>
</comment>